<evidence type="ECO:0000313" key="1">
    <source>
        <dbReference type="EMBL" id="KAC9222874.1"/>
    </source>
</evidence>
<accession>A0A5N6L733</accession>
<keyword evidence="2" id="KW-1185">Reference proteome</keyword>
<name>A0A5N6L733_9ASTR</name>
<dbReference type="Proteomes" id="UP000326396">
    <property type="component" value="Unassembled WGS sequence"/>
</dbReference>
<gene>
    <name evidence="1" type="ORF">E3N88_46165</name>
</gene>
<reference evidence="1 2" key="1">
    <citation type="submission" date="2019-05" db="EMBL/GenBank/DDBJ databases">
        <title>Mikania micrantha, genome provides insights into the molecular mechanism of rapid growth.</title>
        <authorList>
            <person name="Liu B."/>
        </authorList>
    </citation>
    <scope>NUCLEOTIDE SEQUENCE [LARGE SCALE GENOMIC DNA]</scope>
    <source>
        <strain evidence="1">NLD-2019</strain>
        <tissue evidence="1">Leaf</tissue>
    </source>
</reference>
<evidence type="ECO:0000313" key="2">
    <source>
        <dbReference type="Proteomes" id="UP000326396"/>
    </source>
</evidence>
<organism evidence="1 2">
    <name type="scientific">Mikania micrantha</name>
    <name type="common">bitter vine</name>
    <dbReference type="NCBI Taxonomy" id="192012"/>
    <lineage>
        <taxon>Eukaryota</taxon>
        <taxon>Viridiplantae</taxon>
        <taxon>Streptophyta</taxon>
        <taxon>Embryophyta</taxon>
        <taxon>Tracheophyta</taxon>
        <taxon>Spermatophyta</taxon>
        <taxon>Magnoliopsida</taxon>
        <taxon>eudicotyledons</taxon>
        <taxon>Gunneridae</taxon>
        <taxon>Pentapetalae</taxon>
        <taxon>asterids</taxon>
        <taxon>campanulids</taxon>
        <taxon>Asterales</taxon>
        <taxon>Asteraceae</taxon>
        <taxon>Asteroideae</taxon>
        <taxon>Heliantheae alliance</taxon>
        <taxon>Eupatorieae</taxon>
        <taxon>Mikania</taxon>
    </lineage>
</organism>
<sequence>MSYCDLKVIDSNREKQHYKTVYMMSQMIRPLPQALRETGSMLKNKEEKLLWLMTQPCTRKPTAKANNCIQMDMDWATSPISKIPTGKANCRVYRGCCTHTKSSYAKFDCIVKENDTRKETK</sequence>
<proteinExistence type="predicted"/>
<dbReference type="AlphaFoldDB" id="A0A5N6L733"/>
<dbReference type="EMBL" id="SZYD01002706">
    <property type="protein sequence ID" value="KAC9222874.1"/>
    <property type="molecule type" value="Genomic_DNA"/>
</dbReference>
<comment type="caution">
    <text evidence="1">The sequence shown here is derived from an EMBL/GenBank/DDBJ whole genome shotgun (WGS) entry which is preliminary data.</text>
</comment>
<protein>
    <submittedName>
        <fullName evidence="1">Uncharacterized protein</fullName>
    </submittedName>
</protein>